<sequence>MIAVISRVTRASVTVAGDVVGEIQSPGLLVLLGVARDDGPAQVSIMARKIAELRILRDEKCALDIGAPILLVSQFTLLGNTKKGRRPSWVAAAAPDEASQRYSEVSQALQAQGLKVEHGEFGADMAVESVNDGPFTVLVHT</sequence>
<evidence type="ECO:0000256" key="2">
    <source>
        <dbReference type="HAMAP-Rule" id="MF_00518"/>
    </source>
</evidence>
<dbReference type="NCBIfam" id="TIGR00256">
    <property type="entry name" value="D-aminoacyl-tRNA deacylase"/>
    <property type="match status" value="1"/>
</dbReference>
<keyword evidence="2 3" id="KW-0378">Hydrolase</keyword>
<dbReference type="HAMAP" id="MF_00518">
    <property type="entry name" value="Deacylase_Dtd"/>
    <property type="match status" value="1"/>
</dbReference>
<dbReference type="GO" id="GO:0043908">
    <property type="term" value="F:Ser(Gly)-tRNA(Ala) hydrolase activity"/>
    <property type="evidence" value="ECO:0007669"/>
    <property type="project" value="UniProtKB-UniRule"/>
</dbReference>
<dbReference type="InterPro" id="IPR023509">
    <property type="entry name" value="DTD-like_sf"/>
</dbReference>
<organism evidence="3 4">
    <name type="scientific">Hoyosella altamirensis</name>
    <dbReference type="NCBI Taxonomy" id="616997"/>
    <lineage>
        <taxon>Bacteria</taxon>
        <taxon>Bacillati</taxon>
        <taxon>Actinomycetota</taxon>
        <taxon>Actinomycetes</taxon>
        <taxon>Mycobacteriales</taxon>
        <taxon>Hoyosellaceae</taxon>
        <taxon>Hoyosella</taxon>
    </lineage>
</organism>
<dbReference type="EC" id="3.1.1.-" evidence="2"/>
<accession>A0A839RQE8</accession>
<dbReference type="RefSeq" id="WP_064440395.1">
    <property type="nucleotide sequence ID" value="NZ_BDDI01000008.1"/>
</dbReference>
<dbReference type="GO" id="GO:0051500">
    <property type="term" value="F:D-tyrosyl-tRNA(Tyr) deacylase activity"/>
    <property type="evidence" value="ECO:0007669"/>
    <property type="project" value="TreeGrafter"/>
</dbReference>
<dbReference type="GO" id="GO:0019478">
    <property type="term" value="P:D-amino acid catabolic process"/>
    <property type="evidence" value="ECO:0007669"/>
    <property type="project" value="UniProtKB-UniRule"/>
</dbReference>
<comment type="domain">
    <text evidence="2">A Gly-cisPro motif from one monomer fits into the active site of the other monomer to allow specific chiral rejection of L-amino acids.</text>
</comment>
<dbReference type="Pfam" id="PF02580">
    <property type="entry name" value="Tyr_Deacylase"/>
    <property type="match status" value="1"/>
</dbReference>
<dbReference type="FunFam" id="3.50.80.10:FF:000001">
    <property type="entry name" value="D-aminoacyl-tRNA deacylase"/>
    <property type="match status" value="1"/>
</dbReference>
<evidence type="ECO:0000256" key="1">
    <source>
        <dbReference type="ARBA" id="ARBA00009673"/>
    </source>
</evidence>
<dbReference type="Gene3D" id="3.50.80.10">
    <property type="entry name" value="D-tyrosyl-tRNA(Tyr) deacylase"/>
    <property type="match status" value="1"/>
</dbReference>
<dbReference type="SUPFAM" id="SSF69500">
    <property type="entry name" value="DTD-like"/>
    <property type="match status" value="1"/>
</dbReference>
<protein>
    <recommendedName>
        <fullName evidence="2">D-aminoacyl-tRNA deacylase</fullName>
        <shortName evidence="2">DTD</shortName>
        <ecNumber evidence="2">3.1.1.96</ecNumber>
    </recommendedName>
    <alternativeName>
        <fullName evidence="2">Gly-tRNA(Ala) deacylase</fullName>
        <ecNumber evidence="2">3.1.1.-</ecNumber>
    </alternativeName>
</protein>
<dbReference type="Proteomes" id="UP000567922">
    <property type="component" value="Unassembled WGS sequence"/>
</dbReference>
<comment type="similarity">
    <text evidence="1 2">Belongs to the DTD family.</text>
</comment>
<proteinExistence type="inferred from homology"/>
<evidence type="ECO:0000313" key="3">
    <source>
        <dbReference type="EMBL" id="MBB3038448.1"/>
    </source>
</evidence>
<dbReference type="EMBL" id="JACHWS010000003">
    <property type="protein sequence ID" value="MBB3038448.1"/>
    <property type="molecule type" value="Genomic_DNA"/>
</dbReference>
<evidence type="ECO:0000313" key="4">
    <source>
        <dbReference type="Proteomes" id="UP000567922"/>
    </source>
</evidence>
<dbReference type="PANTHER" id="PTHR10472:SF5">
    <property type="entry name" value="D-AMINOACYL-TRNA DEACYLASE 1"/>
    <property type="match status" value="1"/>
</dbReference>
<dbReference type="InterPro" id="IPR003732">
    <property type="entry name" value="Daa-tRNA_deacyls_DTD"/>
</dbReference>
<dbReference type="GO" id="GO:0005737">
    <property type="term" value="C:cytoplasm"/>
    <property type="evidence" value="ECO:0007669"/>
    <property type="project" value="UniProtKB-SubCell"/>
</dbReference>
<comment type="subunit">
    <text evidence="2">Homodimer.</text>
</comment>
<dbReference type="GO" id="GO:0000049">
    <property type="term" value="F:tRNA binding"/>
    <property type="evidence" value="ECO:0007669"/>
    <property type="project" value="UniProtKB-UniRule"/>
</dbReference>
<comment type="subcellular location">
    <subcellularLocation>
        <location evidence="2">Cytoplasm</location>
    </subcellularLocation>
</comment>
<reference evidence="3 4" key="1">
    <citation type="submission" date="2020-08" db="EMBL/GenBank/DDBJ databases">
        <title>Sequencing the genomes of 1000 actinobacteria strains.</title>
        <authorList>
            <person name="Klenk H.-P."/>
        </authorList>
    </citation>
    <scope>NUCLEOTIDE SEQUENCE [LARGE SCALE GENOMIC DNA]</scope>
    <source>
        <strain evidence="3 4">DSM 45258</strain>
    </source>
</reference>
<comment type="caution">
    <text evidence="3">The sequence shown here is derived from an EMBL/GenBank/DDBJ whole genome shotgun (WGS) entry which is preliminary data.</text>
</comment>
<dbReference type="PANTHER" id="PTHR10472">
    <property type="entry name" value="D-TYROSYL-TRNA TYR DEACYLASE"/>
    <property type="match status" value="1"/>
</dbReference>
<feature type="short sequence motif" description="Gly-cisPro motif, important for rejection of L-amino acids" evidence="2">
    <location>
        <begin position="133"/>
        <end position="134"/>
    </location>
</feature>
<name>A0A839RQE8_9ACTN</name>
<keyword evidence="2" id="KW-0820">tRNA-binding</keyword>
<keyword evidence="2" id="KW-0963">Cytoplasm</keyword>
<keyword evidence="4" id="KW-1185">Reference proteome</keyword>
<dbReference type="EC" id="3.1.1.96" evidence="2"/>
<comment type="function">
    <text evidence="2">An aminoacyl-tRNA editing enzyme that deacylates mischarged D-aminoacyl-tRNAs. Also deacylates mischarged glycyl-tRNA(Ala), protecting cells against glycine mischarging by AlaRS. Acts via tRNA-based rather than protein-based catalysis; rejects L-amino acids rather than detecting D-amino acids in the active site. By recycling D-aminoacyl-tRNA to D-amino acids and free tRNA molecules, this enzyme counteracts the toxicity associated with the formation of D-aminoacyl-tRNA entities in vivo and helps enforce protein L-homochirality.</text>
</comment>
<comment type="catalytic activity">
    <reaction evidence="2">
        <text>glycyl-tRNA(Ala) + H2O = tRNA(Ala) + glycine + H(+)</text>
        <dbReference type="Rhea" id="RHEA:53744"/>
        <dbReference type="Rhea" id="RHEA-COMP:9657"/>
        <dbReference type="Rhea" id="RHEA-COMP:13640"/>
        <dbReference type="ChEBI" id="CHEBI:15377"/>
        <dbReference type="ChEBI" id="CHEBI:15378"/>
        <dbReference type="ChEBI" id="CHEBI:57305"/>
        <dbReference type="ChEBI" id="CHEBI:78442"/>
        <dbReference type="ChEBI" id="CHEBI:78522"/>
    </reaction>
</comment>
<dbReference type="GO" id="GO:0106026">
    <property type="term" value="F:Gly-tRNA(Ala) deacylase activity"/>
    <property type="evidence" value="ECO:0007669"/>
    <property type="project" value="UniProtKB-UniRule"/>
</dbReference>
<gene>
    <name evidence="2" type="primary">dtd</name>
    <name evidence="3" type="ORF">FHU29_002917</name>
</gene>
<dbReference type="OrthoDB" id="9801395at2"/>
<dbReference type="AlphaFoldDB" id="A0A839RQE8"/>
<keyword evidence="2" id="KW-0694">RNA-binding</keyword>
<comment type="catalytic activity">
    <reaction evidence="2">
        <text>a D-aminoacyl-tRNA + H2O = a tRNA + a D-alpha-amino acid + H(+)</text>
        <dbReference type="Rhea" id="RHEA:13953"/>
        <dbReference type="Rhea" id="RHEA-COMP:10123"/>
        <dbReference type="Rhea" id="RHEA-COMP:10124"/>
        <dbReference type="ChEBI" id="CHEBI:15377"/>
        <dbReference type="ChEBI" id="CHEBI:15378"/>
        <dbReference type="ChEBI" id="CHEBI:59871"/>
        <dbReference type="ChEBI" id="CHEBI:78442"/>
        <dbReference type="ChEBI" id="CHEBI:79333"/>
        <dbReference type="EC" id="3.1.1.96"/>
    </reaction>
</comment>